<keyword evidence="5" id="KW-0762">Sugar transport</keyword>
<keyword evidence="8" id="KW-0625">Polysaccharide transport</keyword>
<dbReference type="InterPro" id="IPR049712">
    <property type="entry name" value="Poly_export"/>
</dbReference>
<feature type="compositionally biased region" description="Polar residues" evidence="15">
    <location>
        <begin position="18"/>
        <end position="28"/>
    </location>
</feature>
<feature type="compositionally biased region" description="Polar residues" evidence="15">
    <location>
        <begin position="45"/>
        <end position="54"/>
    </location>
</feature>
<keyword evidence="11" id="KW-0472">Membrane</keyword>
<evidence type="ECO:0000313" key="19">
    <source>
        <dbReference type="EMBL" id="NJB96329.1"/>
    </source>
</evidence>
<evidence type="ECO:0000256" key="4">
    <source>
        <dbReference type="ARBA" id="ARBA00022452"/>
    </source>
</evidence>
<evidence type="ECO:0000256" key="3">
    <source>
        <dbReference type="ARBA" id="ARBA00022448"/>
    </source>
</evidence>
<comment type="subcellular location">
    <subcellularLocation>
        <location evidence="1">Cell outer membrane</location>
        <topology evidence="1">Multi-pass membrane protein</topology>
    </subcellularLocation>
</comment>
<keyword evidence="13" id="KW-0998">Cell outer membrane</keyword>
<evidence type="ECO:0000259" key="16">
    <source>
        <dbReference type="Pfam" id="PF02563"/>
    </source>
</evidence>
<feature type="domain" description="SLBB" evidence="18">
    <location>
        <begin position="217"/>
        <end position="294"/>
    </location>
</feature>
<dbReference type="InterPro" id="IPR054765">
    <property type="entry name" value="SLBB_dom"/>
</dbReference>
<dbReference type="Pfam" id="PF10531">
    <property type="entry name" value="SLBB"/>
    <property type="match status" value="3"/>
</dbReference>
<comment type="caution">
    <text evidence="19">The sequence shown here is derived from an EMBL/GenBank/DDBJ whole genome shotgun (WGS) entry which is preliminary data.</text>
</comment>
<dbReference type="Pfam" id="PF02563">
    <property type="entry name" value="Poly_export"/>
    <property type="match status" value="1"/>
</dbReference>
<evidence type="ECO:0000256" key="10">
    <source>
        <dbReference type="ARBA" id="ARBA00023114"/>
    </source>
</evidence>
<evidence type="ECO:0000256" key="12">
    <source>
        <dbReference type="ARBA" id="ARBA00023139"/>
    </source>
</evidence>
<evidence type="ECO:0000256" key="2">
    <source>
        <dbReference type="ARBA" id="ARBA00009450"/>
    </source>
</evidence>
<dbReference type="Gene3D" id="3.10.560.10">
    <property type="entry name" value="Outer membrane lipoprotein wza domain like"/>
    <property type="match status" value="4"/>
</dbReference>
<keyword evidence="10" id="KW-0626">Porin</keyword>
<accession>A0A7X5XVY3</accession>
<dbReference type="AlphaFoldDB" id="A0A7X5XVY3"/>
<evidence type="ECO:0000256" key="6">
    <source>
        <dbReference type="ARBA" id="ARBA00022692"/>
    </source>
</evidence>
<feature type="domain" description="Polysaccharide export protein N-terminal" evidence="16">
    <location>
        <begin position="138"/>
        <end position="211"/>
    </location>
</feature>
<evidence type="ECO:0000313" key="20">
    <source>
        <dbReference type="Proteomes" id="UP000531251"/>
    </source>
</evidence>
<dbReference type="EMBL" id="JAATJB010000001">
    <property type="protein sequence ID" value="NJB96329.1"/>
    <property type="molecule type" value="Genomic_DNA"/>
</dbReference>
<evidence type="ECO:0000256" key="13">
    <source>
        <dbReference type="ARBA" id="ARBA00023237"/>
    </source>
</evidence>
<dbReference type="InterPro" id="IPR003715">
    <property type="entry name" value="Poly_export_N"/>
</dbReference>
<keyword evidence="12" id="KW-0564">Palmitate</keyword>
<dbReference type="RefSeq" id="WP_167712717.1">
    <property type="nucleotide sequence ID" value="NZ_JAATJB010000001.1"/>
</dbReference>
<protein>
    <submittedName>
        <fullName evidence="19">Protein involved in polysaccharide export with SLBB domain</fullName>
    </submittedName>
</protein>
<feature type="region of interest" description="Disordered" evidence="15">
    <location>
        <begin position="1"/>
        <end position="83"/>
    </location>
</feature>
<evidence type="ECO:0000256" key="15">
    <source>
        <dbReference type="SAM" id="MobiDB-lite"/>
    </source>
</evidence>
<keyword evidence="14" id="KW-0449">Lipoprotein</keyword>
<dbReference type="InterPro" id="IPR019554">
    <property type="entry name" value="Soluble_ligand-bd"/>
</dbReference>
<feature type="compositionally biased region" description="Low complexity" evidence="15">
    <location>
        <begin position="29"/>
        <end position="38"/>
    </location>
</feature>
<feature type="domain" description="Soluble ligand binding" evidence="17">
    <location>
        <begin position="390"/>
        <end position="426"/>
    </location>
</feature>
<keyword evidence="3" id="KW-0813">Transport</keyword>
<gene>
    <name evidence="19" type="ORF">GGR89_000621</name>
</gene>
<dbReference type="GO" id="GO:0006811">
    <property type="term" value="P:monoatomic ion transport"/>
    <property type="evidence" value="ECO:0007669"/>
    <property type="project" value="UniProtKB-KW"/>
</dbReference>
<organism evidence="19 20">
    <name type="scientific">Sphingomonas trueperi</name>
    <dbReference type="NCBI Taxonomy" id="53317"/>
    <lineage>
        <taxon>Bacteria</taxon>
        <taxon>Pseudomonadati</taxon>
        <taxon>Pseudomonadota</taxon>
        <taxon>Alphaproteobacteria</taxon>
        <taxon>Sphingomonadales</taxon>
        <taxon>Sphingomonadaceae</taxon>
        <taxon>Sphingomonas</taxon>
    </lineage>
</organism>
<dbReference type="PANTHER" id="PTHR33619">
    <property type="entry name" value="POLYSACCHARIDE EXPORT PROTEIN GFCE-RELATED"/>
    <property type="match status" value="1"/>
</dbReference>
<dbReference type="Pfam" id="PF22461">
    <property type="entry name" value="SLBB_2"/>
    <property type="match status" value="1"/>
</dbReference>
<dbReference type="GO" id="GO:0009279">
    <property type="term" value="C:cell outer membrane"/>
    <property type="evidence" value="ECO:0007669"/>
    <property type="project" value="UniProtKB-SubCell"/>
</dbReference>
<evidence type="ECO:0000256" key="1">
    <source>
        <dbReference type="ARBA" id="ARBA00004571"/>
    </source>
</evidence>
<dbReference type="Gene3D" id="3.30.1950.10">
    <property type="entry name" value="wza like domain"/>
    <property type="match status" value="1"/>
</dbReference>
<reference evidence="19 20" key="1">
    <citation type="submission" date="2020-03" db="EMBL/GenBank/DDBJ databases">
        <title>Genomic Encyclopedia of Type Strains, Phase IV (KMG-IV): sequencing the most valuable type-strain genomes for metagenomic binning, comparative biology and taxonomic classification.</title>
        <authorList>
            <person name="Goeker M."/>
        </authorList>
    </citation>
    <scope>NUCLEOTIDE SEQUENCE [LARGE SCALE GENOMIC DNA]</scope>
    <source>
        <strain evidence="19 20">DSM 7225</strain>
    </source>
</reference>
<keyword evidence="7" id="KW-0732">Signal</keyword>
<evidence type="ECO:0000256" key="5">
    <source>
        <dbReference type="ARBA" id="ARBA00022597"/>
    </source>
</evidence>
<keyword evidence="20" id="KW-1185">Reference proteome</keyword>
<evidence type="ECO:0000256" key="8">
    <source>
        <dbReference type="ARBA" id="ARBA00023047"/>
    </source>
</evidence>
<dbReference type="Proteomes" id="UP000531251">
    <property type="component" value="Unassembled WGS sequence"/>
</dbReference>
<dbReference type="PANTHER" id="PTHR33619:SF3">
    <property type="entry name" value="POLYSACCHARIDE EXPORT PROTEIN GFCE-RELATED"/>
    <property type="match status" value="1"/>
</dbReference>
<keyword evidence="4" id="KW-1134">Transmembrane beta strand</keyword>
<evidence type="ECO:0000256" key="11">
    <source>
        <dbReference type="ARBA" id="ARBA00023136"/>
    </source>
</evidence>
<sequence length="631" mass="67480">MLLAPLPAFAQLIDPNSIPRTSTGDQNASDQQQSGRSGQSDRTDNSQTATTSNPYEPVAVRDPSSSNEEYGDSRRSGPRLGANGLLELDSVNLKKPAAPGEFEKWARDATGRDLKRYGSDLLVPAARDFAVPSTTTIPPDYALNVGDTVSISLTGSVEGSIDSVIDRDGRIFLPNIGAVSLIGVRYRDLKDRIAAAIGRQYRGYNVSVSIKKLAGVRVYVTGFANNPGAYSVTSLSTLVNAVLAAGGPSGGGSFRSVKLYRNGAEVADFDLYQLLRKGNRAQDPLLQNEDVLFIPAVGKQIAVIGSVNEEAIYETRPGESLADVLALAGGPTTLADPSRLVLYRQSDQDTVGSRLIDIALAGSERAEGGDIVQLLPQGSLTRPLERQQAVVRIEGEVNRPGNYYVPPNTPFEKVLEMAGGMTARAYVYGTRFYRESVRAQQRRSFREAVDQMEVTLAAAPLNADRIVDAGERQSQVAAARAFLEQLRAKEPDGRLVMDLAPTAAALPANLALENNDHIVVPPRVDTVGVFGAVYRPASFLLSYGKPLRVKDYVYQAGGAIRGADKGNIFVVRANGSVLTRSRGAMSAKVLPGDVVFVPIKSQSSSILAKIRDISTILFQFGITAAALAAIN</sequence>
<proteinExistence type="inferred from homology"/>
<evidence type="ECO:0000256" key="9">
    <source>
        <dbReference type="ARBA" id="ARBA00023065"/>
    </source>
</evidence>
<feature type="domain" description="Soluble ligand binding" evidence="17">
    <location>
        <begin position="301"/>
        <end position="345"/>
    </location>
</feature>
<name>A0A7X5XVY3_9SPHN</name>
<dbReference type="GO" id="GO:0015159">
    <property type="term" value="F:polysaccharide transmembrane transporter activity"/>
    <property type="evidence" value="ECO:0007669"/>
    <property type="project" value="InterPro"/>
</dbReference>
<feature type="domain" description="Soluble ligand binding" evidence="17">
    <location>
        <begin position="527"/>
        <end position="577"/>
    </location>
</feature>
<dbReference type="GO" id="GO:0046930">
    <property type="term" value="C:pore complex"/>
    <property type="evidence" value="ECO:0007669"/>
    <property type="project" value="UniProtKB-KW"/>
</dbReference>
<comment type="similarity">
    <text evidence="2">Belongs to the BexD/CtrA/VexA family.</text>
</comment>
<evidence type="ECO:0000256" key="14">
    <source>
        <dbReference type="ARBA" id="ARBA00023288"/>
    </source>
</evidence>
<evidence type="ECO:0000259" key="17">
    <source>
        <dbReference type="Pfam" id="PF10531"/>
    </source>
</evidence>
<keyword evidence="6" id="KW-0812">Transmembrane</keyword>
<dbReference type="SUPFAM" id="SSF142984">
    <property type="entry name" value="Nqo1 middle domain-like"/>
    <property type="match status" value="1"/>
</dbReference>
<dbReference type="GO" id="GO:0015288">
    <property type="term" value="F:porin activity"/>
    <property type="evidence" value="ECO:0007669"/>
    <property type="project" value="UniProtKB-KW"/>
</dbReference>
<keyword evidence="9" id="KW-0406">Ion transport</keyword>
<evidence type="ECO:0000256" key="7">
    <source>
        <dbReference type="ARBA" id="ARBA00022729"/>
    </source>
</evidence>
<evidence type="ECO:0000259" key="18">
    <source>
        <dbReference type="Pfam" id="PF22461"/>
    </source>
</evidence>